<evidence type="ECO:0000256" key="2">
    <source>
        <dbReference type="ARBA" id="ARBA00022801"/>
    </source>
</evidence>
<dbReference type="InterPro" id="IPR029058">
    <property type="entry name" value="AB_hydrolase_fold"/>
</dbReference>
<feature type="domain" description="Peptidase S33 tripeptidyl aminopeptidase-like C-terminal" evidence="5">
    <location>
        <begin position="398"/>
        <end position="498"/>
    </location>
</feature>
<sequence>MSLGWTLAALLLSAGVRALPQTTKVIEWKPCPELNEEIFKEIGQEGVPFDCATLPVPLDYADPDSEKLELSLFRINATKQPALGTVLYNPGGPGGTGAQNLPYDGPQHIANMGGQFNMVAFDPRGTGNTIPFNCTPEDGSSLKRRESDSLVSTNVTERFFHGGWDNAVTRAELCYTTNNKTGQFLGTTSAARDMLAIVNALGEDGLLRYYGWSYGTALGEYFAAMFPERVDRMLLDGVLDPNIWKLGHRGNYLVDADAALEGFAEECAKNKNDCAIVNATGATNASEIFEWVNTLLEPLAKNATSSEEAWQVYYAIKQYTLSRLYWPYRFPALAEAIVLLSQGNTSTILGSTLGQTKGYNHGPDSADGIRCSDATFQISSPEDYLPQLEYQAGISESFSDVGYEALWTCAAWKMPNKGRYVGNFTAKTKTPILFVNGEYDVTTPIEGAYNASRAFEGSVVLPHSGYGHGLLASPSKCVAKYITAYFVNGTLPEPDTHCKPDLGPWEAAKAMEETASQSG</sequence>
<keyword evidence="3" id="KW-0732">Signal</keyword>
<evidence type="ECO:0000259" key="5">
    <source>
        <dbReference type="Pfam" id="PF08386"/>
    </source>
</evidence>
<dbReference type="InterPro" id="IPR051601">
    <property type="entry name" value="Serine_prot/Carboxylest_S33"/>
</dbReference>
<evidence type="ECO:0000259" key="4">
    <source>
        <dbReference type="Pfam" id="PF00561"/>
    </source>
</evidence>
<dbReference type="InterPro" id="IPR013595">
    <property type="entry name" value="Pept_S33_TAP-like_C"/>
</dbReference>
<protein>
    <recommendedName>
        <fullName evidence="8">Peptidase S33 tripeptidyl aminopeptidase-like C-terminal domain-containing protein</fullName>
    </recommendedName>
</protein>
<feature type="chain" id="PRO_5002242811" description="Peptidase S33 tripeptidyl aminopeptidase-like C-terminal domain-containing protein" evidence="3">
    <location>
        <begin position="19"/>
        <end position="519"/>
    </location>
</feature>
<evidence type="ECO:0000313" key="6">
    <source>
        <dbReference type="EMBL" id="KIX01218.1"/>
    </source>
</evidence>
<dbReference type="PANTHER" id="PTHR43248:SF25">
    <property type="entry name" value="AB HYDROLASE-1 DOMAIN-CONTAINING PROTEIN-RELATED"/>
    <property type="match status" value="1"/>
</dbReference>
<organism evidence="6 7">
    <name type="scientific">Rhinocladiella mackenziei CBS 650.93</name>
    <dbReference type="NCBI Taxonomy" id="1442369"/>
    <lineage>
        <taxon>Eukaryota</taxon>
        <taxon>Fungi</taxon>
        <taxon>Dikarya</taxon>
        <taxon>Ascomycota</taxon>
        <taxon>Pezizomycotina</taxon>
        <taxon>Eurotiomycetes</taxon>
        <taxon>Chaetothyriomycetidae</taxon>
        <taxon>Chaetothyriales</taxon>
        <taxon>Herpotrichiellaceae</taxon>
        <taxon>Rhinocladiella</taxon>
    </lineage>
</organism>
<dbReference type="GeneID" id="25297014"/>
<name>A0A0D2GSA5_9EURO</name>
<dbReference type="Pfam" id="PF00561">
    <property type="entry name" value="Abhydrolase_1"/>
    <property type="match status" value="1"/>
</dbReference>
<keyword evidence="2" id="KW-0378">Hydrolase</keyword>
<dbReference type="Gene3D" id="3.40.50.1820">
    <property type="entry name" value="alpha/beta hydrolase"/>
    <property type="match status" value="1"/>
</dbReference>
<dbReference type="STRING" id="1442369.A0A0D2GSA5"/>
<dbReference type="GO" id="GO:0016787">
    <property type="term" value="F:hydrolase activity"/>
    <property type="evidence" value="ECO:0007669"/>
    <property type="project" value="UniProtKB-KW"/>
</dbReference>
<dbReference type="SUPFAM" id="SSF53474">
    <property type="entry name" value="alpha/beta-Hydrolases"/>
    <property type="match status" value="1"/>
</dbReference>
<reference evidence="6 7" key="1">
    <citation type="submission" date="2015-01" db="EMBL/GenBank/DDBJ databases">
        <title>The Genome Sequence of Rhinocladiella mackenzie CBS 650.93.</title>
        <authorList>
            <consortium name="The Broad Institute Genomics Platform"/>
            <person name="Cuomo C."/>
            <person name="de Hoog S."/>
            <person name="Gorbushina A."/>
            <person name="Stielow B."/>
            <person name="Teixiera M."/>
            <person name="Abouelleil A."/>
            <person name="Chapman S.B."/>
            <person name="Priest M."/>
            <person name="Young S.K."/>
            <person name="Wortman J."/>
            <person name="Nusbaum C."/>
            <person name="Birren B."/>
        </authorList>
    </citation>
    <scope>NUCLEOTIDE SEQUENCE [LARGE SCALE GENOMIC DNA]</scope>
    <source>
        <strain evidence="6 7">CBS 650.93</strain>
    </source>
</reference>
<dbReference type="InterPro" id="IPR000073">
    <property type="entry name" value="AB_hydrolase_1"/>
</dbReference>
<dbReference type="OrthoDB" id="425534at2759"/>
<dbReference type="PANTHER" id="PTHR43248">
    <property type="entry name" value="2-SUCCINYL-6-HYDROXY-2,4-CYCLOHEXADIENE-1-CARBOXYLATE SYNTHASE"/>
    <property type="match status" value="1"/>
</dbReference>
<evidence type="ECO:0000313" key="7">
    <source>
        <dbReference type="Proteomes" id="UP000053617"/>
    </source>
</evidence>
<dbReference type="Proteomes" id="UP000053617">
    <property type="component" value="Unassembled WGS sequence"/>
</dbReference>
<evidence type="ECO:0000256" key="1">
    <source>
        <dbReference type="ARBA" id="ARBA00010088"/>
    </source>
</evidence>
<feature type="signal peptide" evidence="3">
    <location>
        <begin position="1"/>
        <end position="18"/>
    </location>
</feature>
<comment type="similarity">
    <text evidence="1">Belongs to the peptidase S33 family.</text>
</comment>
<dbReference type="AlphaFoldDB" id="A0A0D2GSA5"/>
<gene>
    <name evidence="6" type="ORF">Z518_08943</name>
</gene>
<evidence type="ECO:0000256" key="3">
    <source>
        <dbReference type="SAM" id="SignalP"/>
    </source>
</evidence>
<accession>A0A0D2GSA5</accession>
<dbReference type="VEuPathDB" id="FungiDB:Z518_08943"/>
<dbReference type="HOGENOM" id="CLU_013364_5_0_1"/>
<proteinExistence type="inferred from homology"/>
<feature type="domain" description="AB hydrolase-1" evidence="4">
    <location>
        <begin position="85"/>
        <end position="311"/>
    </location>
</feature>
<dbReference type="RefSeq" id="XP_013268354.1">
    <property type="nucleotide sequence ID" value="XM_013412900.1"/>
</dbReference>
<dbReference type="Pfam" id="PF08386">
    <property type="entry name" value="Abhydrolase_4"/>
    <property type="match status" value="1"/>
</dbReference>
<dbReference type="EMBL" id="KN847481">
    <property type="protein sequence ID" value="KIX01218.1"/>
    <property type="molecule type" value="Genomic_DNA"/>
</dbReference>
<keyword evidence="7" id="KW-1185">Reference proteome</keyword>
<evidence type="ECO:0008006" key="8">
    <source>
        <dbReference type="Google" id="ProtNLM"/>
    </source>
</evidence>